<dbReference type="SUPFAM" id="SSF55874">
    <property type="entry name" value="ATPase domain of HSP90 chaperone/DNA topoisomerase II/histidine kinase"/>
    <property type="match status" value="1"/>
</dbReference>
<dbReference type="KEGG" id="blen:NCTC4824_02451"/>
<evidence type="ECO:0000256" key="12">
    <source>
        <dbReference type="SAM" id="Phobius"/>
    </source>
</evidence>
<keyword evidence="8 15" id="KW-0418">Kinase</keyword>
<gene>
    <name evidence="15" type="primary">yycF2</name>
    <name evidence="15" type="ORF">NCTC4824_02451</name>
</gene>
<protein>
    <recommendedName>
        <fullName evidence="3">histidine kinase</fullName>
        <ecNumber evidence="3">2.7.13.3</ecNumber>
    </recommendedName>
</protein>
<dbReference type="CDD" id="cd00082">
    <property type="entry name" value="HisKA"/>
    <property type="match status" value="1"/>
</dbReference>
<dbReference type="Gene3D" id="1.10.287.130">
    <property type="match status" value="1"/>
</dbReference>
<feature type="transmembrane region" description="Helical" evidence="12">
    <location>
        <begin position="21"/>
        <end position="48"/>
    </location>
</feature>
<dbReference type="Gene3D" id="3.30.565.10">
    <property type="entry name" value="Histidine kinase-like ATPase, C-terminal domain"/>
    <property type="match status" value="1"/>
</dbReference>
<keyword evidence="12" id="KW-1133">Transmembrane helix</keyword>
<dbReference type="GO" id="GO:0005886">
    <property type="term" value="C:plasma membrane"/>
    <property type="evidence" value="ECO:0007669"/>
    <property type="project" value="UniProtKB-SubCell"/>
</dbReference>
<evidence type="ECO:0000256" key="10">
    <source>
        <dbReference type="ARBA" id="ARBA00023012"/>
    </source>
</evidence>
<organism evidence="15 16">
    <name type="scientific">Lederbergia lenta</name>
    <name type="common">Bacillus lentus</name>
    <dbReference type="NCBI Taxonomy" id="1467"/>
    <lineage>
        <taxon>Bacteria</taxon>
        <taxon>Bacillati</taxon>
        <taxon>Bacillota</taxon>
        <taxon>Bacilli</taxon>
        <taxon>Bacillales</taxon>
        <taxon>Bacillaceae</taxon>
        <taxon>Lederbergia</taxon>
    </lineage>
</organism>
<dbReference type="InterPro" id="IPR004358">
    <property type="entry name" value="Sig_transdc_His_kin-like_C"/>
</dbReference>
<evidence type="ECO:0000256" key="9">
    <source>
        <dbReference type="ARBA" id="ARBA00022840"/>
    </source>
</evidence>
<dbReference type="InterPro" id="IPR003594">
    <property type="entry name" value="HATPase_dom"/>
</dbReference>
<evidence type="ECO:0000256" key="7">
    <source>
        <dbReference type="ARBA" id="ARBA00022741"/>
    </source>
</evidence>
<dbReference type="CDD" id="cd06225">
    <property type="entry name" value="HAMP"/>
    <property type="match status" value="1"/>
</dbReference>
<dbReference type="AlphaFoldDB" id="A0A2X4ZH54"/>
<keyword evidence="10" id="KW-0902">Two-component regulatory system</keyword>
<keyword evidence="16" id="KW-1185">Reference proteome</keyword>
<dbReference type="GO" id="GO:0005524">
    <property type="term" value="F:ATP binding"/>
    <property type="evidence" value="ECO:0007669"/>
    <property type="project" value="UniProtKB-KW"/>
</dbReference>
<keyword evidence="5" id="KW-0597">Phosphoprotein</keyword>
<dbReference type="InterPro" id="IPR036097">
    <property type="entry name" value="HisK_dim/P_sf"/>
</dbReference>
<evidence type="ECO:0000256" key="1">
    <source>
        <dbReference type="ARBA" id="ARBA00000085"/>
    </source>
</evidence>
<dbReference type="PROSITE" id="PS50109">
    <property type="entry name" value="HIS_KIN"/>
    <property type="match status" value="1"/>
</dbReference>
<evidence type="ECO:0000313" key="16">
    <source>
        <dbReference type="Proteomes" id="UP000249134"/>
    </source>
</evidence>
<accession>A0A2X4ZH54</accession>
<reference evidence="15 16" key="1">
    <citation type="submission" date="2018-06" db="EMBL/GenBank/DDBJ databases">
        <authorList>
            <consortium name="Pathogen Informatics"/>
            <person name="Doyle S."/>
        </authorList>
    </citation>
    <scope>NUCLEOTIDE SEQUENCE [LARGE SCALE GENOMIC DNA]</scope>
    <source>
        <strain evidence="15 16">NCTC4824</strain>
    </source>
</reference>
<comment type="catalytic activity">
    <reaction evidence="1">
        <text>ATP + protein L-histidine = ADP + protein N-phospho-L-histidine.</text>
        <dbReference type="EC" id="2.7.13.3"/>
    </reaction>
</comment>
<keyword evidence="6 15" id="KW-0808">Transferase</keyword>
<feature type="domain" description="HAMP" evidence="14">
    <location>
        <begin position="89"/>
        <end position="141"/>
    </location>
</feature>
<proteinExistence type="predicted"/>
<feature type="transmembrane region" description="Helical" evidence="12">
    <location>
        <begin position="68"/>
        <end position="88"/>
    </location>
</feature>
<evidence type="ECO:0000259" key="14">
    <source>
        <dbReference type="PROSITE" id="PS50885"/>
    </source>
</evidence>
<dbReference type="InterPro" id="IPR036890">
    <property type="entry name" value="HATPase_C_sf"/>
</dbReference>
<dbReference type="Pfam" id="PF00672">
    <property type="entry name" value="HAMP"/>
    <property type="match status" value="1"/>
</dbReference>
<name>A0A2X4ZH54_LEDLE</name>
<evidence type="ECO:0000256" key="4">
    <source>
        <dbReference type="ARBA" id="ARBA00022475"/>
    </source>
</evidence>
<keyword evidence="11 12" id="KW-0472">Membrane</keyword>
<feature type="domain" description="Histidine kinase" evidence="13">
    <location>
        <begin position="149"/>
        <end position="364"/>
    </location>
</feature>
<dbReference type="Pfam" id="PF02518">
    <property type="entry name" value="HATPase_c"/>
    <property type="match status" value="1"/>
</dbReference>
<dbReference type="EMBL" id="LS483476">
    <property type="protein sequence ID" value="SQI59784.1"/>
    <property type="molecule type" value="Genomic_DNA"/>
</dbReference>
<dbReference type="SMART" id="SM00387">
    <property type="entry name" value="HATPase_c"/>
    <property type="match status" value="1"/>
</dbReference>
<dbReference type="SUPFAM" id="SSF47384">
    <property type="entry name" value="Homodimeric domain of signal transducing histidine kinase"/>
    <property type="match status" value="1"/>
</dbReference>
<dbReference type="RefSeq" id="WP_231955818.1">
    <property type="nucleotide sequence ID" value="NZ_CBCSGM010000001.1"/>
</dbReference>
<dbReference type="GO" id="GO:0004721">
    <property type="term" value="F:phosphoprotein phosphatase activity"/>
    <property type="evidence" value="ECO:0007669"/>
    <property type="project" value="TreeGrafter"/>
</dbReference>
<evidence type="ECO:0000256" key="2">
    <source>
        <dbReference type="ARBA" id="ARBA00004651"/>
    </source>
</evidence>
<evidence type="ECO:0000256" key="8">
    <source>
        <dbReference type="ARBA" id="ARBA00022777"/>
    </source>
</evidence>
<dbReference type="GO" id="GO:0000155">
    <property type="term" value="F:phosphorelay sensor kinase activity"/>
    <property type="evidence" value="ECO:0007669"/>
    <property type="project" value="InterPro"/>
</dbReference>
<evidence type="ECO:0000256" key="6">
    <source>
        <dbReference type="ARBA" id="ARBA00022679"/>
    </source>
</evidence>
<sequence>MSRIYNFFVRFIPIGFLWRLTFLNILVVVMVTAISGWAIYSTACFLAVEVGNLDTPRQQRFNRTLLSYLWILMIMAAFIGSVLHFYFIKRFIQPIRGLIQSTKELKLGHSPEPVEVYQDDEIGQLAIQYNGLIAQLQMNEQHRNRLVTDISHEIRTPLSNLNGYLLALKDGDIIGDQVLFASLHQESNRLSQMLEQLEQLKEWDYLSVQSIVEKETYEIKPILNQCVAMFERTLEQKNIPILLEIESGKVDIHVVGIQQVISNLLENAIRYYEGDGPILLAGEKRGKDYCISVTGPSKPIPEIEREKVFSRFYRLDSSRSRMTGGSGLGLAISKEIIERHHQGEIGIDTTSTSNTFWVTLPGII</sequence>
<dbReference type="PANTHER" id="PTHR45453:SF1">
    <property type="entry name" value="PHOSPHATE REGULON SENSOR PROTEIN PHOR"/>
    <property type="match status" value="1"/>
</dbReference>
<evidence type="ECO:0000256" key="11">
    <source>
        <dbReference type="ARBA" id="ARBA00023136"/>
    </source>
</evidence>
<evidence type="ECO:0000256" key="3">
    <source>
        <dbReference type="ARBA" id="ARBA00012438"/>
    </source>
</evidence>
<dbReference type="Pfam" id="PF00512">
    <property type="entry name" value="HisKA"/>
    <property type="match status" value="1"/>
</dbReference>
<dbReference type="PRINTS" id="PR00344">
    <property type="entry name" value="BCTRLSENSOR"/>
</dbReference>
<evidence type="ECO:0000256" key="5">
    <source>
        <dbReference type="ARBA" id="ARBA00022553"/>
    </source>
</evidence>
<dbReference type="InterPro" id="IPR003660">
    <property type="entry name" value="HAMP_dom"/>
</dbReference>
<keyword evidence="4" id="KW-1003">Cell membrane</keyword>
<dbReference type="SMART" id="SM00304">
    <property type="entry name" value="HAMP"/>
    <property type="match status" value="1"/>
</dbReference>
<evidence type="ECO:0000313" key="15">
    <source>
        <dbReference type="EMBL" id="SQI59784.1"/>
    </source>
</evidence>
<keyword evidence="9" id="KW-0067">ATP-binding</keyword>
<dbReference type="InterPro" id="IPR003661">
    <property type="entry name" value="HisK_dim/P_dom"/>
</dbReference>
<dbReference type="InterPro" id="IPR050351">
    <property type="entry name" value="BphY/WalK/GraS-like"/>
</dbReference>
<dbReference type="Gene3D" id="6.10.340.10">
    <property type="match status" value="1"/>
</dbReference>
<keyword evidence="7" id="KW-0547">Nucleotide-binding</keyword>
<dbReference type="STRING" id="1348624.GCA_001591545_01501"/>
<dbReference type="Proteomes" id="UP000249134">
    <property type="component" value="Chromosome 1"/>
</dbReference>
<keyword evidence="12" id="KW-0812">Transmembrane</keyword>
<dbReference type="GO" id="GO:0016036">
    <property type="term" value="P:cellular response to phosphate starvation"/>
    <property type="evidence" value="ECO:0007669"/>
    <property type="project" value="TreeGrafter"/>
</dbReference>
<dbReference type="PROSITE" id="PS50885">
    <property type="entry name" value="HAMP"/>
    <property type="match status" value="1"/>
</dbReference>
<dbReference type="EC" id="2.7.13.3" evidence="3"/>
<dbReference type="SMART" id="SM00388">
    <property type="entry name" value="HisKA"/>
    <property type="match status" value="1"/>
</dbReference>
<dbReference type="InterPro" id="IPR005467">
    <property type="entry name" value="His_kinase_dom"/>
</dbReference>
<evidence type="ECO:0000259" key="13">
    <source>
        <dbReference type="PROSITE" id="PS50109"/>
    </source>
</evidence>
<dbReference type="PANTHER" id="PTHR45453">
    <property type="entry name" value="PHOSPHATE REGULON SENSOR PROTEIN PHOR"/>
    <property type="match status" value="1"/>
</dbReference>
<comment type="subcellular location">
    <subcellularLocation>
        <location evidence="2">Cell membrane</location>
        <topology evidence="2">Multi-pass membrane protein</topology>
    </subcellularLocation>
</comment>